<dbReference type="PANTHER" id="PTHR13887:SF14">
    <property type="entry name" value="DISULFIDE BOND FORMATION PROTEIN D"/>
    <property type="match status" value="1"/>
</dbReference>
<evidence type="ECO:0000256" key="2">
    <source>
        <dbReference type="ARBA" id="ARBA00022729"/>
    </source>
</evidence>
<keyword evidence="6" id="KW-0472">Membrane</keyword>
<dbReference type="SUPFAM" id="SSF52833">
    <property type="entry name" value="Thioredoxin-like"/>
    <property type="match status" value="1"/>
</dbReference>
<dbReference type="PANTHER" id="PTHR13887">
    <property type="entry name" value="GLUTATHIONE S-TRANSFERASE KAPPA"/>
    <property type="match status" value="1"/>
</dbReference>
<keyword evidence="4" id="KW-1015">Disulfide bond</keyword>
<dbReference type="Proteomes" id="UP001501771">
    <property type="component" value="Unassembled WGS sequence"/>
</dbReference>
<feature type="transmembrane region" description="Helical" evidence="6">
    <location>
        <begin position="31"/>
        <end position="50"/>
    </location>
</feature>
<sequence length="242" mass="25772">MSKQSARETRAERAAAALEVQRRQERRRATLMIGGVVLVILAIVVGGFLINRARDTSTDVAAPAAGSGDYGVAIGDKSAPHTVVIYEDFLCPYCGELEKATHSELATLADEGKVYVEYRPFNLLQTDYSANAAAAFKVVLDASGPDVAKKFHDLLYENQPEEAGPYPDTGWLVDKAVEAGAEEGQVSDDITQGTGKAWVEDASAAASDAGVRGTPTILLDGKVFQDGRTVDDLANNLLAQLQ</sequence>
<name>A0ABN3A1N7_9ACTN</name>
<dbReference type="RefSeq" id="WP_344155254.1">
    <property type="nucleotide sequence ID" value="NZ_BAAAQR010000012.1"/>
</dbReference>
<keyword evidence="6" id="KW-1133">Transmembrane helix</keyword>
<comment type="caution">
    <text evidence="8">The sequence shown here is derived from an EMBL/GenBank/DDBJ whole genome shotgun (WGS) entry which is preliminary data.</text>
</comment>
<keyword evidence="5" id="KW-0676">Redox-active center</keyword>
<gene>
    <name evidence="8" type="ORF">GCM10009844_35000</name>
</gene>
<organism evidence="8 9">
    <name type="scientific">Nocardioides koreensis</name>
    <dbReference type="NCBI Taxonomy" id="433651"/>
    <lineage>
        <taxon>Bacteria</taxon>
        <taxon>Bacillati</taxon>
        <taxon>Actinomycetota</taxon>
        <taxon>Actinomycetes</taxon>
        <taxon>Propionibacteriales</taxon>
        <taxon>Nocardioidaceae</taxon>
        <taxon>Nocardioides</taxon>
    </lineage>
</organism>
<evidence type="ECO:0000313" key="9">
    <source>
        <dbReference type="Proteomes" id="UP001501771"/>
    </source>
</evidence>
<dbReference type="InterPro" id="IPR012336">
    <property type="entry name" value="Thioredoxin-like_fold"/>
</dbReference>
<dbReference type="Gene3D" id="3.40.30.10">
    <property type="entry name" value="Glutaredoxin"/>
    <property type="match status" value="1"/>
</dbReference>
<keyword evidence="2" id="KW-0732">Signal</keyword>
<comment type="similarity">
    <text evidence="1">Belongs to the thioredoxin family. DsbA subfamily.</text>
</comment>
<keyword evidence="3" id="KW-0560">Oxidoreductase</keyword>
<evidence type="ECO:0000256" key="6">
    <source>
        <dbReference type="SAM" id="Phobius"/>
    </source>
</evidence>
<dbReference type="EMBL" id="BAAAQR010000012">
    <property type="protein sequence ID" value="GAA2152074.1"/>
    <property type="molecule type" value="Genomic_DNA"/>
</dbReference>
<protein>
    <submittedName>
        <fullName evidence="8">Thioredoxin domain-containing protein</fullName>
    </submittedName>
</protein>
<dbReference type="Pfam" id="PF13462">
    <property type="entry name" value="Thioredoxin_4"/>
    <property type="match status" value="1"/>
</dbReference>
<evidence type="ECO:0000259" key="7">
    <source>
        <dbReference type="Pfam" id="PF13462"/>
    </source>
</evidence>
<keyword evidence="6" id="KW-0812">Transmembrane</keyword>
<dbReference type="InterPro" id="IPR036249">
    <property type="entry name" value="Thioredoxin-like_sf"/>
</dbReference>
<reference evidence="8 9" key="1">
    <citation type="journal article" date="2019" name="Int. J. Syst. Evol. Microbiol.">
        <title>The Global Catalogue of Microorganisms (GCM) 10K type strain sequencing project: providing services to taxonomists for standard genome sequencing and annotation.</title>
        <authorList>
            <consortium name="The Broad Institute Genomics Platform"/>
            <consortium name="The Broad Institute Genome Sequencing Center for Infectious Disease"/>
            <person name="Wu L."/>
            <person name="Ma J."/>
        </authorList>
    </citation>
    <scope>NUCLEOTIDE SEQUENCE [LARGE SCALE GENOMIC DNA]</scope>
    <source>
        <strain evidence="8 9">JCM 16022</strain>
    </source>
</reference>
<proteinExistence type="inferred from homology"/>
<accession>A0ABN3A1N7</accession>
<evidence type="ECO:0000256" key="4">
    <source>
        <dbReference type="ARBA" id="ARBA00023157"/>
    </source>
</evidence>
<evidence type="ECO:0000313" key="8">
    <source>
        <dbReference type="EMBL" id="GAA2152074.1"/>
    </source>
</evidence>
<evidence type="ECO:0000256" key="1">
    <source>
        <dbReference type="ARBA" id="ARBA00005791"/>
    </source>
</evidence>
<feature type="domain" description="Thioredoxin-like fold" evidence="7">
    <location>
        <begin position="70"/>
        <end position="234"/>
    </location>
</feature>
<evidence type="ECO:0000256" key="3">
    <source>
        <dbReference type="ARBA" id="ARBA00023002"/>
    </source>
</evidence>
<evidence type="ECO:0000256" key="5">
    <source>
        <dbReference type="ARBA" id="ARBA00023284"/>
    </source>
</evidence>
<keyword evidence="9" id="KW-1185">Reference proteome</keyword>